<gene>
    <name evidence="3" type="ORF">G3I46_08730</name>
</gene>
<feature type="compositionally biased region" description="Basic and acidic residues" evidence="1">
    <location>
        <begin position="10"/>
        <end position="22"/>
    </location>
</feature>
<feature type="transmembrane region" description="Helical" evidence="2">
    <location>
        <begin position="98"/>
        <end position="119"/>
    </location>
</feature>
<dbReference type="RefSeq" id="WP_164139707.1">
    <property type="nucleotide sequence ID" value="NZ_JAAGMB010000198.1"/>
</dbReference>
<feature type="transmembrane region" description="Helical" evidence="2">
    <location>
        <begin position="40"/>
        <end position="60"/>
    </location>
</feature>
<proteinExistence type="predicted"/>
<dbReference type="AlphaFoldDB" id="A0A6N9UG48"/>
<dbReference type="NCBIfam" id="NF046119">
    <property type="entry name" value="memb_SCO4225"/>
    <property type="match status" value="1"/>
</dbReference>
<evidence type="ECO:0000313" key="4">
    <source>
        <dbReference type="Proteomes" id="UP000469545"/>
    </source>
</evidence>
<evidence type="ECO:0000313" key="3">
    <source>
        <dbReference type="EMBL" id="NEB16605.1"/>
    </source>
</evidence>
<dbReference type="InterPro" id="IPR057702">
    <property type="entry name" value="DUF7942"/>
</dbReference>
<keyword evidence="2" id="KW-0812">Transmembrane</keyword>
<protein>
    <submittedName>
        <fullName evidence="3">Uncharacterized protein</fullName>
    </submittedName>
</protein>
<dbReference type="EMBL" id="JAAGMB010000198">
    <property type="protein sequence ID" value="NEB16605.1"/>
    <property type="molecule type" value="Genomic_DNA"/>
</dbReference>
<feature type="region of interest" description="Disordered" evidence="1">
    <location>
        <begin position="1"/>
        <end position="22"/>
    </location>
</feature>
<name>A0A6N9UG48_9ACTN</name>
<keyword evidence="4" id="KW-1185">Reference proteome</keyword>
<evidence type="ECO:0000256" key="2">
    <source>
        <dbReference type="SAM" id="Phobius"/>
    </source>
</evidence>
<feature type="transmembrane region" description="Helical" evidence="2">
    <location>
        <begin position="67"/>
        <end position="86"/>
    </location>
</feature>
<comment type="caution">
    <text evidence="3">The sequence shown here is derived from an EMBL/GenBank/DDBJ whole genome shotgun (WGS) entry which is preliminary data.</text>
</comment>
<accession>A0A6N9UG48</accession>
<organism evidence="3 4">
    <name type="scientific">Streptomyces coelicoflavus</name>
    <dbReference type="NCBI Taxonomy" id="285562"/>
    <lineage>
        <taxon>Bacteria</taxon>
        <taxon>Bacillati</taxon>
        <taxon>Actinomycetota</taxon>
        <taxon>Actinomycetes</taxon>
        <taxon>Kitasatosporales</taxon>
        <taxon>Streptomycetaceae</taxon>
        <taxon>Streptomyces</taxon>
    </lineage>
</organism>
<dbReference type="Pfam" id="PF25637">
    <property type="entry name" value="DUF7942"/>
    <property type="match status" value="1"/>
</dbReference>
<keyword evidence="2" id="KW-0472">Membrane</keyword>
<keyword evidence="2" id="KW-1133">Transmembrane helix</keyword>
<sequence length="136" mass="14526">MNSTQPNNARTDRTDGTDGTDRAGRIRGLVRLVLANRVSAAYLTLVGGAMTVAAVQPLFWSGPDASLIWVWPALFTFPAFGFVAWLGEAGWGGEAPAWFLVGGIVLSALVQSLALGAAWRTLRGRRGNRRLLTTAN</sequence>
<dbReference type="Proteomes" id="UP000469545">
    <property type="component" value="Unassembled WGS sequence"/>
</dbReference>
<reference evidence="3 4" key="1">
    <citation type="submission" date="2020-01" db="EMBL/GenBank/DDBJ databases">
        <title>Insect and environment-associated Actinomycetes.</title>
        <authorList>
            <person name="Currrie C."/>
            <person name="Chevrette M."/>
            <person name="Carlson C."/>
            <person name="Stubbendieck R."/>
            <person name="Wendt-Pienkowski E."/>
        </authorList>
    </citation>
    <scope>NUCLEOTIDE SEQUENCE [LARGE SCALE GENOMIC DNA]</scope>
    <source>
        <strain evidence="3 4">SID14172</strain>
    </source>
</reference>
<evidence type="ECO:0000256" key="1">
    <source>
        <dbReference type="SAM" id="MobiDB-lite"/>
    </source>
</evidence>